<protein>
    <recommendedName>
        <fullName evidence="5">Carboxylic ester hydrolase</fullName>
        <ecNumber evidence="5">3.1.1.-</ecNumber>
    </recommendedName>
</protein>
<keyword evidence="7" id="KW-1185">Reference proteome</keyword>
<dbReference type="PANTHER" id="PTHR33938:SF2">
    <property type="entry name" value="CARBOXYLIC ESTER HYDROLASE"/>
    <property type="match status" value="1"/>
</dbReference>
<keyword evidence="4" id="KW-1015">Disulfide bond</keyword>
<reference evidence="7" key="1">
    <citation type="journal article" date="2005" name="Nature">
        <title>Sequencing of Aspergillus nidulans and comparative analysis with A. fumigatus and A. oryzae.</title>
        <authorList>
            <person name="Galagan J.E."/>
            <person name="Calvo S.E."/>
            <person name="Cuomo C."/>
            <person name="Ma L.J."/>
            <person name="Wortman J.R."/>
            <person name="Batzoglou S."/>
            <person name="Lee S.I."/>
            <person name="Basturkmen M."/>
            <person name="Spevak C.C."/>
            <person name="Clutterbuck J."/>
            <person name="Kapitonov V."/>
            <person name="Jurka J."/>
            <person name="Scazzocchio C."/>
            <person name="Farman M."/>
            <person name="Butler J."/>
            <person name="Purcell S."/>
            <person name="Harris S."/>
            <person name="Braus G.H."/>
            <person name="Draht O."/>
            <person name="Busch S."/>
            <person name="D'Enfert C."/>
            <person name="Bouchier C."/>
            <person name="Goldman G.H."/>
            <person name="Bell-Pedersen D."/>
            <person name="Griffiths-Jones S."/>
            <person name="Doonan J.H."/>
            <person name="Yu J."/>
            <person name="Vienken K."/>
            <person name="Pain A."/>
            <person name="Freitag M."/>
            <person name="Selker E.U."/>
            <person name="Archer D.B."/>
            <person name="Penalva M.A."/>
            <person name="Oakley B.R."/>
            <person name="Momany M."/>
            <person name="Tanaka T."/>
            <person name="Kumagai T."/>
            <person name="Asai K."/>
            <person name="Machida M."/>
            <person name="Nierman W.C."/>
            <person name="Denning D.W."/>
            <person name="Caddick M."/>
            <person name="Hynes M."/>
            <person name="Paoletti M."/>
            <person name="Fischer R."/>
            <person name="Miller B."/>
            <person name="Dyer P."/>
            <person name="Sachs M.S."/>
            <person name="Osmani S.A."/>
            <person name="Birren B.W."/>
        </authorList>
    </citation>
    <scope>NUCLEOTIDE SEQUENCE [LARGE SCALE GENOMIC DNA]</scope>
    <source>
        <strain evidence="7">FGSC A4 / ATCC 38163 / CBS 112.46 / NRRL 194 / M139</strain>
    </source>
</reference>
<evidence type="ECO:0000256" key="2">
    <source>
        <dbReference type="ARBA" id="ARBA00022729"/>
    </source>
</evidence>
<proteinExistence type="inferred from homology"/>
<comment type="similarity">
    <text evidence="5">Belongs to the tannase family.</text>
</comment>
<gene>
    <name evidence="6" type="ORF">ANIA_08114</name>
</gene>
<dbReference type="Pfam" id="PF07519">
    <property type="entry name" value="Tannase"/>
    <property type="match status" value="1"/>
</dbReference>
<dbReference type="HOGENOM" id="CLU_943422_0_0_1"/>
<evidence type="ECO:0000313" key="6">
    <source>
        <dbReference type="EMBL" id="CBF73915.1"/>
    </source>
</evidence>
<dbReference type="EMBL" id="BN001302">
    <property type="protein sequence ID" value="CBF73915.1"/>
    <property type="molecule type" value="Genomic_DNA"/>
</dbReference>
<name>Q5AUB6_EMENI</name>
<dbReference type="VEuPathDB" id="FungiDB:AN8114"/>
<dbReference type="RefSeq" id="XP_681383.1">
    <property type="nucleotide sequence ID" value="XM_676291.1"/>
</dbReference>
<dbReference type="eggNOG" id="ENOG502QPXZ">
    <property type="taxonomic scope" value="Eukaryota"/>
</dbReference>
<evidence type="ECO:0000256" key="1">
    <source>
        <dbReference type="ARBA" id="ARBA00022487"/>
    </source>
</evidence>
<keyword evidence="3 5" id="KW-0378">Hydrolase</keyword>
<accession>Q5AUB6</accession>
<dbReference type="InterPro" id="IPR011118">
    <property type="entry name" value="Tannase/feruloyl_esterase"/>
</dbReference>
<keyword evidence="2" id="KW-0732">Signal</keyword>
<keyword evidence="1" id="KW-0719">Serine esterase</keyword>
<dbReference type="EC" id="3.1.1.-" evidence="5"/>
<reference evidence="7" key="2">
    <citation type="journal article" date="2009" name="Fungal Genet. Biol.">
        <title>The 2008 update of the Aspergillus nidulans genome annotation: a community effort.</title>
        <authorList>
            <person name="Wortman J.R."/>
            <person name="Gilsenan J.M."/>
            <person name="Joardar V."/>
            <person name="Deegan J."/>
            <person name="Clutterbuck J."/>
            <person name="Andersen M.R."/>
            <person name="Archer D."/>
            <person name="Bencina M."/>
            <person name="Braus G."/>
            <person name="Coutinho P."/>
            <person name="von Dohren H."/>
            <person name="Doonan J."/>
            <person name="Driessen A.J."/>
            <person name="Durek P."/>
            <person name="Espeso E."/>
            <person name="Fekete E."/>
            <person name="Flipphi M."/>
            <person name="Estrada C.G."/>
            <person name="Geysens S."/>
            <person name="Goldman G."/>
            <person name="de Groot P.W."/>
            <person name="Hansen K."/>
            <person name="Harris S.D."/>
            <person name="Heinekamp T."/>
            <person name="Helmstaedt K."/>
            <person name="Henrissat B."/>
            <person name="Hofmann G."/>
            <person name="Homan T."/>
            <person name="Horio T."/>
            <person name="Horiuchi H."/>
            <person name="James S."/>
            <person name="Jones M."/>
            <person name="Karaffa L."/>
            <person name="Karanyi Z."/>
            <person name="Kato M."/>
            <person name="Keller N."/>
            <person name="Kelly D.E."/>
            <person name="Kiel J.A."/>
            <person name="Kim J.M."/>
            <person name="van der Klei I.J."/>
            <person name="Klis F.M."/>
            <person name="Kovalchuk A."/>
            <person name="Krasevec N."/>
            <person name="Kubicek C.P."/>
            <person name="Liu B."/>
            <person name="Maccabe A."/>
            <person name="Meyer V."/>
            <person name="Mirabito P."/>
            <person name="Miskei M."/>
            <person name="Mos M."/>
            <person name="Mullins J."/>
            <person name="Nelson D.R."/>
            <person name="Nielsen J."/>
            <person name="Oakley B.R."/>
            <person name="Osmani S.A."/>
            <person name="Pakula T."/>
            <person name="Paszewski A."/>
            <person name="Paulsen I."/>
            <person name="Pilsyk S."/>
            <person name="Pocsi I."/>
            <person name="Punt P.J."/>
            <person name="Ram A.F."/>
            <person name="Ren Q."/>
            <person name="Robellet X."/>
            <person name="Robson G."/>
            <person name="Seiboth B."/>
            <person name="van Solingen P."/>
            <person name="Specht T."/>
            <person name="Sun J."/>
            <person name="Taheri-Talesh N."/>
            <person name="Takeshita N."/>
            <person name="Ussery D."/>
            <person name="vanKuyk P.A."/>
            <person name="Visser H."/>
            <person name="van de Vondervoort P.J."/>
            <person name="de Vries R.P."/>
            <person name="Walton J."/>
            <person name="Xiang X."/>
            <person name="Xiong Y."/>
            <person name="Zeng A.P."/>
            <person name="Brandt B.W."/>
            <person name="Cornell M.J."/>
            <person name="van den Hondel C.A."/>
            <person name="Visser J."/>
            <person name="Oliver S.G."/>
            <person name="Turner G."/>
        </authorList>
    </citation>
    <scope>GENOME REANNOTATION</scope>
    <source>
        <strain evidence="7">FGSC A4 / ATCC 38163 / CBS 112.46 / NRRL 194 / M139</strain>
    </source>
</reference>
<dbReference type="OrthoDB" id="3039123at2759"/>
<sequence length="295" mass="32681">MVSFWSLSSALSLSIRPMEVHLTAQAFLVGGAVAPSSAFSHRHCSVATIKSFLPNDRRVFYANHYAANDSFTLNAGLWRSLHTARNIDPHYAETTVNKLHSDWYTVNDTFVFEGYAKGTEASWTSNGPDADFVTYIQYMMQLVSGWTWEDWNDGLIVLSDALNPGNATAGDFDISSFYRKGRQAYSHVAQALEPKGIKLDDFYRFFLVPGMQHCGLIPSNMNAPWYFNGDGKNTALNTTTEVRGVPGYQDTRHDVLRAIMAWVENGTSPGSLVATKYVNDNPADGVQRAPAMPVS</sequence>
<dbReference type="Proteomes" id="UP000000560">
    <property type="component" value="Chromosome II"/>
</dbReference>
<dbReference type="KEGG" id="ani:ANIA_08114"/>
<dbReference type="GO" id="GO:0052689">
    <property type="term" value="F:carboxylic ester hydrolase activity"/>
    <property type="evidence" value="ECO:0007669"/>
    <property type="project" value="UniProtKB-KW"/>
</dbReference>
<dbReference type="InParanoid" id="Q5AUB6"/>
<dbReference type="AlphaFoldDB" id="Q5AUB6"/>
<accession>C8V6M5</accession>
<dbReference type="GeneID" id="2869094"/>
<evidence type="ECO:0000256" key="4">
    <source>
        <dbReference type="ARBA" id="ARBA00023157"/>
    </source>
</evidence>
<organism evidence="6 7">
    <name type="scientific">Emericella nidulans (strain FGSC A4 / ATCC 38163 / CBS 112.46 / NRRL 194 / M139)</name>
    <name type="common">Aspergillus nidulans</name>
    <dbReference type="NCBI Taxonomy" id="227321"/>
    <lineage>
        <taxon>Eukaryota</taxon>
        <taxon>Fungi</taxon>
        <taxon>Dikarya</taxon>
        <taxon>Ascomycota</taxon>
        <taxon>Pezizomycotina</taxon>
        <taxon>Eurotiomycetes</taxon>
        <taxon>Eurotiomycetidae</taxon>
        <taxon>Eurotiales</taxon>
        <taxon>Aspergillaceae</taxon>
        <taxon>Aspergillus</taxon>
        <taxon>Aspergillus subgen. Nidulantes</taxon>
    </lineage>
</organism>
<evidence type="ECO:0000256" key="5">
    <source>
        <dbReference type="RuleBase" id="RU361238"/>
    </source>
</evidence>
<evidence type="ECO:0000313" key="7">
    <source>
        <dbReference type="Proteomes" id="UP000000560"/>
    </source>
</evidence>
<evidence type="ECO:0000256" key="3">
    <source>
        <dbReference type="ARBA" id="ARBA00022801"/>
    </source>
</evidence>
<dbReference type="OMA" id="MELLPEH"/>
<dbReference type="PANTHER" id="PTHR33938">
    <property type="entry name" value="FERULOYL ESTERASE B-RELATED"/>
    <property type="match status" value="1"/>
</dbReference>